<keyword evidence="2" id="KW-1003">Cell membrane</keyword>
<comment type="caution">
    <text evidence="7">The sequence shown here is derived from an EMBL/GenBank/DDBJ whole genome shotgun (WGS) entry which is preliminary data.</text>
</comment>
<gene>
    <name evidence="7" type="ORF">DS743_00050</name>
</gene>
<dbReference type="InterPro" id="IPR050833">
    <property type="entry name" value="Poly_Biosynth_Transport"/>
</dbReference>
<feature type="transmembrane region" description="Helical" evidence="6">
    <location>
        <begin position="185"/>
        <end position="203"/>
    </location>
</feature>
<reference evidence="7 8" key="1">
    <citation type="submission" date="2018-07" db="EMBL/GenBank/DDBJ databases">
        <title>Genome sequencing and assembly of Lactobacillus leichmannii.</title>
        <authorList>
            <person name="Rong J.-C."/>
            <person name="Li M.-Y."/>
            <person name="Zhang Q.-F."/>
            <person name="Chi N.-Y."/>
        </authorList>
    </citation>
    <scope>NUCLEOTIDE SEQUENCE [LARGE SCALE GENOMIC DNA]</scope>
    <source>
        <strain evidence="7 8">JCM 1148</strain>
    </source>
</reference>
<evidence type="ECO:0000313" key="8">
    <source>
        <dbReference type="Proteomes" id="UP001524940"/>
    </source>
</evidence>
<dbReference type="Proteomes" id="UP001524940">
    <property type="component" value="Unassembled WGS sequence"/>
</dbReference>
<sequence length="507" mass="57667">MNNRKSRTQYAIKNIGFSTYNKILSLILSFISRTVFIQYLGSGYLGLNGLFSDVLNLLSMADLGFGVAMAYSFYEPLAHDDKKKVAALVTFYKRAYTVIALVVTIVGLLLIPFLPYLINLSKPIDHINLYYLFSLANVVASYISVHKTTILSADQRNYVVVKITMVTSIIQTILQIVVLVLFKSYLAYLIVGTFFVWFNNLYASHIASKEYPYINEKVELSKADRKDIYKNISSVFIYKVSNVLLTATDNLLISVLVGTVAVGYYSNYQMIQTRVIEFYTLLFSSITASIGNLIITEGYDKRYRVFNTAQSVSFITSGIIVPCYTILISSFIGIWLGQKYVLDTWTTLAIGLNTYFSCVMQPLWSYREATGLYRKTKWIMVICAIENLVLSVILGRAWGVAGILFASAFSRATTYIWYEPKILFKEYFNRGTNKYYLDLAVNTIFVLILIAIGFTISKIFTPRNFLTWCVEAIVIFAISCVSSLFIYRKSEGAQRILSFIKRKILRK</sequence>
<keyword evidence="5 6" id="KW-0472">Membrane</keyword>
<keyword evidence="8" id="KW-1185">Reference proteome</keyword>
<evidence type="ECO:0000256" key="2">
    <source>
        <dbReference type="ARBA" id="ARBA00022475"/>
    </source>
</evidence>
<proteinExistence type="predicted"/>
<keyword evidence="3 6" id="KW-0812">Transmembrane</keyword>
<feature type="transmembrane region" description="Helical" evidence="6">
    <location>
        <begin position="243"/>
        <end position="266"/>
    </location>
</feature>
<dbReference type="RefSeq" id="WP_051977323.1">
    <property type="nucleotide sequence ID" value="NZ_QOCY01000005.1"/>
</dbReference>
<feature type="transmembrane region" description="Helical" evidence="6">
    <location>
        <begin position="378"/>
        <end position="394"/>
    </location>
</feature>
<keyword evidence="4 6" id="KW-1133">Transmembrane helix</keyword>
<dbReference type="Pfam" id="PF01943">
    <property type="entry name" value="Polysacc_synt"/>
    <property type="match status" value="1"/>
</dbReference>
<feature type="transmembrane region" description="Helical" evidence="6">
    <location>
        <begin position="439"/>
        <end position="459"/>
    </location>
</feature>
<organism evidence="7 8">
    <name type="scientific">Lactobacillus leichmannii</name>
    <dbReference type="NCBI Taxonomy" id="28039"/>
    <lineage>
        <taxon>Bacteria</taxon>
        <taxon>Bacillati</taxon>
        <taxon>Bacillota</taxon>
        <taxon>Bacilli</taxon>
        <taxon>Lactobacillales</taxon>
        <taxon>Lactobacillaceae</taxon>
        <taxon>Lactobacillus</taxon>
    </lineage>
</organism>
<feature type="transmembrane region" description="Helical" evidence="6">
    <location>
        <begin position="348"/>
        <end position="366"/>
    </location>
</feature>
<feature type="transmembrane region" description="Helical" evidence="6">
    <location>
        <begin position="465"/>
        <end position="487"/>
    </location>
</feature>
<dbReference type="PANTHER" id="PTHR30250">
    <property type="entry name" value="PST FAMILY PREDICTED COLANIC ACID TRANSPORTER"/>
    <property type="match status" value="1"/>
</dbReference>
<evidence type="ECO:0000313" key="7">
    <source>
        <dbReference type="EMBL" id="MCR5970301.1"/>
    </source>
</evidence>
<dbReference type="EMBL" id="QOCY01000005">
    <property type="protein sequence ID" value="MCR5970301.1"/>
    <property type="molecule type" value="Genomic_DNA"/>
</dbReference>
<protein>
    <submittedName>
        <fullName evidence="7">Transporter</fullName>
    </submittedName>
</protein>
<accession>A0ABT1XUF5</accession>
<evidence type="ECO:0000256" key="6">
    <source>
        <dbReference type="SAM" id="Phobius"/>
    </source>
</evidence>
<name>A0ABT1XUF5_LACLE</name>
<feature type="transmembrane region" description="Helical" evidence="6">
    <location>
        <begin position="157"/>
        <end position="179"/>
    </location>
</feature>
<feature type="transmembrane region" description="Helical" evidence="6">
    <location>
        <begin position="95"/>
        <end position="117"/>
    </location>
</feature>
<evidence type="ECO:0000256" key="3">
    <source>
        <dbReference type="ARBA" id="ARBA00022692"/>
    </source>
</evidence>
<evidence type="ECO:0000256" key="1">
    <source>
        <dbReference type="ARBA" id="ARBA00004651"/>
    </source>
</evidence>
<feature type="transmembrane region" description="Helical" evidence="6">
    <location>
        <begin position="54"/>
        <end position="74"/>
    </location>
</feature>
<evidence type="ECO:0000256" key="5">
    <source>
        <dbReference type="ARBA" id="ARBA00023136"/>
    </source>
</evidence>
<feature type="transmembrane region" description="Helical" evidence="6">
    <location>
        <begin position="20"/>
        <end position="42"/>
    </location>
</feature>
<dbReference type="PANTHER" id="PTHR30250:SF26">
    <property type="entry name" value="PSMA PROTEIN"/>
    <property type="match status" value="1"/>
</dbReference>
<feature type="transmembrane region" description="Helical" evidence="6">
    <location>
        <begin position="278"/>
        <end position="299"/>
    </location>
</feature>
<feature type="transmembrane region" description="Helical" evidence="6">
    <location>
        <begin position="400"/>
        <end position="418"/>
    </location>
</feature>
<feature type="transmembrane region" description="Helical" evidence="6">
    <location>
        <begin position="129"/>
        <end position="145"/>
    </location>
</feature>
<comment type="subcellular location">
    <subcellularLocation>
        <location evidence="1">Cell membrane</location>
        <topology evidence="1">Multi-pass membrane protein</topology>
    </subcellularLocation>
</comment>
<feature type="transmembrane region" description="Helical" evidence="6">
    <location>
        <begin position="311"/>
        <end position="336"/>
    </location>
</feature>
<evidence type="ECO:0000256" key="4">
    <source>
        <dbReference type="ARBA" id="ARBA00022989"/>
    </source>
</evidence>
<dbReference type="InterPro" id="IPR002797">
    <property type="entry name" value="Polysacc_synth"/>
</dbReference>